<dbReference type="PROSITE" id="PS50090">
    <property type="entry name" value="MYB_LIKE"/>
    <property type="match status" value="1"/>
</dbReference>
<dbReference type="InterPro" id="IPR050560">
    <property type="entry name" value="MYB_TF"/>
</dbReference>
<comment type="caution">
    <text evidence="3">The sequence shown here is derived from an EMBL/GenBank/DDBJ whole genome shotgun (WGS) entry which is preliminary data.</text>
</comment>
<accession>A0ABP1GRP8</accession>
<dbReference type="SUPFAM" id="SSF46689">
    <property type="entry name" value="Homeodomain-like"/>
    <property type="match status" value="2"/>
</dbReference>
<dbReference type="CDD" id="cd00167">
    <property type="entry name" value="SANT"/>
    <property type="match status" value="1"/>
</dbReference>
<dbReference type="InterPro" id="IPR001005">
    <property type="entry name" value="SANT/Myb"/>
</dbReference>
<sequence length="199" mass="24095">MNRVLKQWSDADKSKLSDLVSQYSLNNRVDWKLISLQFQDRTTTQCKLQYRHVLNKQAPKVNEIWTEEREKQLLALIHIYGKKWKFLQQNYFQELNPEQLRLKFNQRLNKHKEFKRILVDDNGEQLNKKQIEAVKFALERIQHMKQQLADLNQNQTAFITMDPLELKHLKQVEKCLDQFDIQEKERKLQVILQKSTQMM</sequence>
<dbReference type="Pfam" id="PF13921">
    <property type="entry name" value="Myb_DNA-bind_6"/>
    <property type="match status" value="1"/>
</dbReference>
<protein>
    <submittedName>
        <fullName evidence="3">Myb-like_DNA-binding domain-containing protein</fullName>
    </submittedName>
</protein>
<evidence type="ECO:0000313" key="3">
    <source>
        <dbReference type="EMBL" id="CAL5978220.1"/>
    </source>
</evidence>
<dbReference type="EMBL" id="CAXDID020000009">
    <property type="protein sequence ID" value="CAL5978220.1"/>
    <property type="molecule type" value="Genomic_DNA"/>
</dbReference>
<keyword evidence="4" id="KW-1185">Reference proteome</keyword>
<dbReference type="InterPro" id="IPR017930">
    <property type="entry name" value="Myb_dom"/>
</dbReference>
<dbReference type="InterPro" id="IPR009057">
    <property type="entry name" value="Homeodomain-like_sf"/>
</dbReference>
<gene>
    <name evidence="3" type="ORF">HINF_LOCUS4672</name>
</gene>
<feature type="domain" description="Myb-like" evidence="1">
    <location>
        <begin position="8"/>
        <end position="54"/>
    </location>
</feature>
<name>A0ABP1GRP8_9EUKA</name>
<dbReference type="Gene3D" id="1.10.10.60">
    <property type="entry name" value="Homeodomain-like"/>
    <property type="match status" value="1"/>
</dbReference>
<reference evidence="3 4" key="1">
    <citation type="submission" date="2024-07" db="EMBL/GenBank/DDBJ databases">
        <authorList>
            <person name="Akdeniz Z."/>
        </authorList>
    </citation>
    <scope>NUCLEOTIDE SEQUENCE [LARGE SCALE GENOMIC DNA]</scope>
</reference>
<dbReference type="Proteomes" id="UP001642409">
    <property type="component" value="Unassembled WGS sequence"/>
</dbReference>
<evidence type="ECO:0000259" key="1">
    <source>
        <dbReference type="PROSITE" id="PS50090"/>
    </source>
</evidence>
<dbReference type="PROSITE" id="PS51294">
    <property type="entry name" value="HTH_MYB"/>
    <property type="match status" value="1"/>
</dbReference>
<organism evidence="3 4">
    <name type="scientific">Hexamita inflata</name>
    <dbReference type="NCBI Taxonomy" id="28002"/>
    <lineage>
        <taxon>Eukaryota</taxon>
        <taxon>Metamonada</taxon>
        <taxon>Diplomonadida</taxon>
        <taxon>Hexamitidae</taxon>
        <taxon>Hexamitinae</taxon>
        <taxon>Hexamita</taxon>
    </lineage>
</organism>
<dbReference type="PANTHER" id="PTHR45614">
    <property type="entry name" value="MYB PROTEIN-RELATED"/>
    <property type="match status" value="1"/>
</dbReference>
<evidence type="ECO:0000313" key="4">
    <source>
        <dbReference type="Proteomes" id="UP001642409"/>
    </source>
</evidence>
<proteinExistence type="predicted"/>
<feature type="domain" description="HTH myb-type" evidence="2">
    <location>
        <begin position="1"/>
        <end position="58"/>
    </location>
</feature>
<dbReference type="SMART" id="SM00717">
    <property type="entry name" value="SANT"/>
    <property type="match status" value="2"/>
</dbReference>
<evidence type="ECO:0000259" key="2">
    <source>
        <dbReference type="PROSITE" id="PS51294"/>
    </source>
</evidence>